<evidence type="ECO:0000259" key="7">
    <source>
        <dbReference type="Pfam" id="PF02668"/>
    </source>
</evidence>
<dbReference type="GO" id="GO:0046872">
    <property type="term" value="F:metal ion binding"/>
    <property type="evidence" value="ECO:0007669"/>
    <property type="project" value="UniProtKB-KW"/>
</dbReference>
<evidence type="ECO:0000256" key="2">
    <source>
        <dbReference type="ARBA" id="ARBA00005896"/>
    </source>
</evidence>
<dbReference type="RefSeq" id="WP_144759109.1">
    <property type="nucleotide sequence ID" value="NZ_VMNW02000143.1"/>
</dbReference>
<dbReference type="PANTHER" id="PTHR30468:SF5">
    <property type="entry name" value="ALPHA-KETOGLUTARATE-DEPENDENT SULFATE ESTER DIOXYGENASE"/>
    <property type="match status" value="1"/>
</dbReference>
<evidence type="ECO:0000313" key="8">
    <source>
        <dbReference type="EMBL" id="KAA9149409.1"/>
    </source>
</evidence>
<dbReference type="SUPFAM" id="SSF51197">
    <property type="entry name" value="Clavaminate synthase-like"/>
    <property type="match status" value="1"/>
</dbReference>
<name>A0A5N0UN54_9PSEU</name>
<dbReference type="AlphaFoldDB" id="A0A5N0UN54"/>
<accession>A0A5N0UN54</accession>
<dbReference type="Pfam" id="PF02668">
    <property type="entry name" value="TauD"/>
    <property type="match status" value="1"/>
</dbReference>
<evidence type="ECO:0000256" key="3">
    <source>
        <dbReference type="ARBA" id="ARBA00022723"/>
    </source>
</evidence>
<feature type="domain" description="TauD/TfdA-like" evidence="7">
    <location>
        <begin position="14"/>
        <end position="292"/>
    </location>
</feature>
<evidence type="ECO:0000256" key="5">
    <source>
        <dbReference type="ARBA" id="ARBA00023002"/>
    </source>
</evidence>
<keyword evidence="6" id="KW-0408">Iron</keyword>
<keyword evidence="3" id="KW-0479">Metal-binding</keyword>
<evidence type="ECO:0000313" key="9">
    <source>
        <dbReference type="Proteomes" id="UP000319769"/>
    </source>
</evidence>
<organism evidence="8 9">
    <name type="scientific">Amycolatopsis acidicola</name>
    <dbReference type="NCBI Taxonomy" id="2596893"/>
    <lineage>
        <taxon>Bacteria</taxon>
        <taxon>Bacillati</taxon>
        <taxon>Actinomycetota</taxon>
        <taxon>Actinomycetes</taxon>
        <taxon>Pseudonocardiales</taxon>
        <taxon>Pseudonocardiaceae</taxon>
        <taxon>Amycolatopsis</taxon>
    </lineage>
</organism>
<proteinExistence type="inferred from homology"/>
<dbReference type="GO" id="GO:0016706">
    <property type="term" value="F:2-oxoglutarate-dependent dioxygenase activity"/>
    <property type="evidence" value="ECO:0007669"/>
    <property type="project" value="TreeGrafter"/>
</dbReference>
<gene>
    <name evidence="8" type="ORF">FPZ12_043365</name>
</gene>
<evidence type="ECO:0000256" key="4">
    <source>
        <dbReference type="ARBA" id="ARBA00022964"/>
    </source>
</evidence>
<evidence type="ECO:0000256" key="1">
    <source>
        <dbReference type="ARBA" id="ARBA00001954"/>
    </source>
</evidence>
<keyword evidence="9" id="KW-1185">Reference proteome</keyword>
<dbReference type="InterPro" id="IPR042098">
    <property type="entry name" value="TauD-like_sf"/>
</dbReference>
<reference evidence="8" key="1">
    <citation type="submission" date="2019-09" db="EMBL/GenBank/DDBJ databases">
        <authorList>
            <person name="Teo W.F.A."/>
            <person name="Duangmal K."/>
        </authorList>
    </citation>
    <scope>NUCLEOTIDE SEQUENCE [LARGE SCALE GENOMIC DNA]</scope>
    <source>
        <strain evidence="8">K81G1</strain>
    </source>
</reference>
<dbReference type="InterPro" id="IPR051323">
    <property type="entry name" value="AtsK-like"/>
</dbReference>
<keyword evidence="5" id="KW-0560">Oxidoreductase</keyword>
<dbReference type="Proteomes" id="UP000319769">
    <property type="component" value="Unassembled WGS sequence"/>
</dbReference>
<comment type="similarity">
    <text evidence="2">Belongs to the TfdA dioxygenase family.</text>
</comment>
<dbReference type="EMBL" id="VMNW02000143">
    <property type="protein sequence ID" value="KAA9149409.1"/>
    <property type="molecule type" value="Genomic_DNA"/>
</dbReference>
<comment type="caution">
    <text evidence="8">The sequence shown here is derived from an EMBL/GenBank/DDBJ whole genome shotgun (WGS) entry which is preliminary data.</text>
</comment>
<protein>
    <submittedName>
        <fullName evidence="8">TauD/TfdA family dioxygenase</fullName>
    </submittedName>
</protein>
<dbReference type="GO" id="GO:0005737">
    <property type="term" value="C:cytoplasm"/>
    <property type="evidence" value="ECO:0007669"/>
    <property type="project" value="TreeGrafter"/>
</dbReference>
<dbReference type="Gene3D" id="3.60.130.10">
    <property type="entry name" value="Clavaminate synthase-like"/>
    <property type="match status" value="1"/>
</dbReference>
<keyword evidence="4 8" id="KW-0223">Dioxygenase</keyword>
<dbReference type="PANTHER" id="PTHR30468">
    <property type="entry name" value="ALPHA-KETOGLUTARATE-DEPENDENT SULFONATE DIOXYGENASE"/>
    <property type="match status" value="1"/>
</dbReference>
<dbReference type="OrthoDB" id="581608at2"/>
<comment type="cofactor">
    <cofactor evidence="1">
        <name>Fe(2+)</name>
        <dbReference type="ChEBI" id="CHEBI:29033"/>
    </cofactor>
</comment>
<sequence>MTATQDLSTPTLTVRPVAGHIGADIDGIDLSRPLEEDVVARLKDALHRHRVLFFRDQNLDHAAQIAFARNFGELTYAHPHDDAPPEEHPEIFTIDPRRYEERYGKDFRTEERRRRYSYFTGWHTDVTAAVNPPAGSILRAEIVPDVGGDTTWTNLVAAYEGLSEPVREFVGTLRAEHRYGGADRPAGGSSYAQRVNDNLLVAEHPVVRVHPETGEKGLFVNPGFTSHIIGLSPRESRALLDLLYAEITRPEYTVRFRWAPGSVAFWDNRATAHLAPRDIEHLDVERRLHRVTLVGDRPVGPDGAPSKLLEGQPFGAGHRVVVRS</sequence>
<evidence type="ECO:0000256" key="6">
    <source>
        <dbReference type="ARBA" id="ARBA00023004"/>
    </source>
</evidence>
<dbReference type="InterPro" id="IPR003819">
    <property type="entry name" value="TauD/TfdA-like"/>
</dbReference>